<dbReference type="EMBL" id="CAJOBA010002341">
    <property type="protein sequence ID" value="CAF3640763.1"/>
    <property type="molecule type" value="Genomic_DNA"/>
</dbReference>
<accession>A0A814AWZ5</accession>
<evidence type="ECO:0000313" key="5">
    <source>
        <dbReference type="EMBL" id="CAF3698451.1"/>
    </source>
</evidence>
<dbReference type="EMBL" id="CAJNOQ010001782">
    <property type="protein sequence ID" value="CAF0918692.1"/>
    <property type="molecule type" value="Genomic_DNA"/>
</dbReference>
<dbReference type="EMBL" id="CAJOBC010001782">
    <property type="protein sequence ID" value="CAF3698451.1"/>
    <property type="molecule type" value="Genomic_DNA"/>
</dbReference>
<evidence type="ECO:0000313" key="4">
    <source>
        <dbReference type="EMBL" id="CAF3640763.1"/>
    </source>
</evidence>
<evidence type="ECO:0000256" key="1">
    <source>
        <dbReference type="SAM" id="MobiDB-lite"/>
    </source>
</evidence>
<evidence type="ECO:0000313" key="2">
    <source>
        <dbReference type="EMBL" id="CAF0855718.1"/>
    </source>
</evidence>
<keyword evidence="6" id="KW-1185">Reference proteome</keyword>
<dbReference type="Proteomes" id="UP000663829">
    <property type="component" value="Unassembled WGS sequence"/>
</dbReference>
<dbReference type="Proteomes" id="UP000681722">
    <property type="component" value="Unassembled WGS sequence"/>
</dbReference>
<feature type="compositionally biased region" description="Low complexity" evidence="1">
    <location>
        <begin position="66"/>
        <end position="89"/>
    </location>
</feature>
<evidence type="ECO:0000313" key="6">
    <source>
        <dbReference type="Proteomes" id="UP000663829"/>
    </source>
</evidence>
<proteinExistence type="predicted"/>
<dbReference type="EMBL" id="CAJNOK010002341">
    <property type="protein sequence ID" value="CAF0855718.1"/>
    <property type="molecule type" value="Genomic_DNA"/>
</dbReference>
<dbReference type="AlphaFoldDB" id="A0A814AWZ5"/>
<feature type="region of interest" description="Disordered" evidence="1">
    <location>
        <begin position="26"/>
        <end position="48"/>
    </location>
</feature>
<feature type="region of interest" description="Disordered" evidence="1">
    <location>
        <begin position="64"/>
        <end position="105"/>
    </location>
</feature>
<organism evidence="3 6">
    <name type="scientific">Didymodactylos carnosus</name>
    <dbReference type="NCBI Taxonomy" id="1234261"/>
    <lineage>
        <taxon>Eukaryota</taxon>
        <taxon>Metazoa</taxon>
        <taxon>Spiralia</taxon>
        <taxon>Gnathifera</taxon>
        <taxon>Rotifera</taxon>
        <taxon>Eurotatoria</taxon>
        <taxon>Bdelloidea</taxon>
        <taxon>Philodinida</taxon>
        <taxon>Philodinidae</taxon>
        <taxon>Didymodactylos</taxon>
    </lineage>
</organism>
<gene>
    <name evidence="3" type="ORF">GPM918_LOCUS9535</name>
    <name evidence="2" type="ORF">OVA965_LOCUS7375</name>
    <name evidence="5" type="ORF">SRO942_LOCUS9536</name>
    <name evidence="4" type="ORF">TMI583_LOCUS7370</name>
</gene>
<reference evidence="3" key="1">
    <citation type="submission" date="2021-02" db="EMBL/GenBank/DDBJ databases">
        <authorList>
            <person name="Nowell W R."/>
        </authorList>
    </citation>
    <scope>NUCLEOTIDE SEQUENCE</scope>
</reference>
<name>A0A814AWZ5_9BILA</name>
<comment type="caution">
    <text evidence="3">The sequence shown here is derived from an EMBL/GenBank/DDBJ whole genome shotgun (WGS) entry which is preliminary data.</text>
</comment>
<sequence length="167" mass="18053">MNMASTTTIPNAAQYLIQSQPSTNNNKFIYSSSSSSTNGSHHPISNINNLPQHHVKLVNHLNTKFTSSSPSSSTGSSSSTISPSLHSTTNLMKPPLSNNNNNNDFNTLTTTQNNNGMVTTSLTVHDNGLNGDAGRSLSQSMDSINNIGIDDENTYEIDEIRQKIEKL</sequence>
<protein>
    <submittedName>
        <fullName evidence="3">Uncharacterized protein</fullName>
    </submittedName>
</protein>
<evidence type="ECO:0000313" key="3">
    <source>
        <dbReference type="EMBL" id="CAF0918692.1"/>
    </source>
</evidence>
<dbReference type="Proteomes" id="UP000677228">
    <property type="component" value="Unassembled WGS sequence"/>
</dbReference>
<dbReference type="Proteomes" id="UP000682733">
    <property type="component" value="Unassembled WGS sequence"/>
</dbReference>
<feature type="compositionally biased region" description="Polar residues" evidence="1">
    <location>
        <begin position="37"/>
        <end position="48"/>
    </location>
</feature>